<keyword evidence="3" id="KW-1185">Reference proteome</keyword>
<protein>
    <submittedName>
        <fullName evidence="1">Uncharacterized protein</fullName>
    </submittedName>
</protein>
<dbReference type="EMBL" id="JAFCMP010000518">
    <property type="protein sequence ID" value="KAG5178048.1"/>
    <property type="molecule type" value="Genomic_DNA"/>
</dbReference>
<dbReference type="Proteomes" id="UP000664859">
    <property type="component" value="Unassembled WGS sequence"/>
</dbReference>
<organism evidence="1 3">
    <name type="scientific">Tribonema minus</name>
    <dbReference type="NCBI Taxonomy" id="303371"/>
    <lineage>
        <taxon>Eukaryota</taxon>
        <taxon>Sar</taxon>
        <taxon>Stramenopiles</taxon>
        <taxon>Ochrophyta</taxon>
        <taxon>PX clade</taxon>
        <taxon>Xanthophyceae</taxon>
        <taxon>Tribonematales</taxon>
        <taxon>Tribonemataceae</taxon>
        <taxon>Tribonema</taxon>
    </lineage>
</organism>
<dbReference type="AlphaFoldDB" id="A0A836CA97"/>
<evidence type="ECO:0000313" key="3">
    <source>
        <dbReference type="Proteomes" id="UP000664859"/>
    </source>
</evidence>
<comment type="caution">
    <text evidence="1">The sequence shown here is derived from an EMBL/GenBank/DDBJ whole genome shotgun (WGS) entry which is preliminary data.</text>
</comment>
<proteinExistence type="predicted"/>
<accession>A0A836CA97</accession>
<sequence>MRVLPREIRARFKSLHCSSKVGYAVEVARFLLDNYDHPTSHQQRVLEALARGRQSEGKLRYEAFIQRMADTVAPSSFMPWHTLEDGGCLAPPSEKVIRTIFNQAFDRIQPYLQQALQEQSVGICLSGDGTHRIGGRSKGDTAAVHFVMNDDSYVVAYGAAASDSIGPMIPLYMGLRAMAERQNGLSDVRAVYLDTCCDQRLDVSDTPMAHIFPSVSGVSGDGFHLGNRITRTTHPHHPAHAQFAFEVGRAIRQPHIPDHTVVAQALLRNPPKGRRRQPCADLASAERLAWADAYKSSIRTQALPAPTIADNLRKLRDNKGDQGTLEAFNNAIACCEKGCYTSPFHFAESHKLLYVKKELGIHVYASIGHTGKNEAFHSKVNRLLDYISTISEDQLEKRLMLLVFHHNRGRDIALNKCRDGTPYPWEVNTRATELQVFKYVCPQPRSCVRSNVVAAHTGCCYGTCARSHALAFSSFHFNWCCNFHFNWCCTSN</sequence>
<gene>
    <name evidence="1" type="ORF">JKP88DRAFT_201967</name>
    <name evidence="2" type="ORF">JKP88DRAFT_201968</name>
</gene>
<evidence type="ECO:0000313" key="2">
    <source>
        <dbReference type="EMBL" id="KAG5178048.1"/>
    </source>
</evidence>
<evidence type="ECO:0000313" key="1">
    <source>
        <dbReference type="EMBL" id="KAG5178047.1"/>
    </source>
</evidence>
<dbReference type="EMBL" id="JAFCMP010000518">
    <property type="protein sequence ID" value="KAG5178047.1"/>
    <property type="molecule type" value="Genomic_DNA"/>
</dbReference>
<reference evidence="1" key="1">
    <citation type="submission" date="2021-02" db="EMBL/GenBank/DDBJ databases">
        <title>First Annotated Genome of the Yellow-green Alga Tribonema minus.</title>
        <authorList>
            <person name="Mahan K.M."/>
        </authorList>
    </citation>
    <scope>NUCLEOTIDE SEQUENCE</scope>
    <source>
        <strain evidence="1">UTEX B ZZ1240</strain>
    </source>
</reference>
<name>A0A836CA97_9STRA</name>